<reference evidence="2" key="1">
    <citation type="submission" date="2014-09" db="EMBL/GenBank/DDBJ databases">
        <authorList>
            <person name="Magalhaes I.L.F."/>
            <person name="Oliveira U."/>
            <person name="Santos F.R."/>
            <person name="Vidigal T.H.D.A."/>
            <person name="Brescovit A.D."/>
            <person name="Santos A.J."/>
        </authorList>
    </citation>
    <scope>NUCLEOTIDE SEQUENCE</scope>
    <source>
        <tissue evidence="2">Shoot tissue taken approximately 20 cm above the soil surface</tissue>
    </source>
</reference>
<dbReference type="AlphaFoldDB" id="A0A0A8ZRY5"/>
<dbReference type="EMBL" id="GBRH01256339">
    <property type="protein sequence ID" value="JAD41556.1"/>
    <property type="molecule type" value="Transcribed_RNA"/>
</dbReference>
<accession>A0A0A8ZRY5</accession>
<sequence>MPGRPSHGDSRLGDARWASARNGRGRTRSGELPQPGPRVLPRSGRARAGP</sequence>
<name>A0A0A8ZRY5_ARUDO</name>
<proteinExistence type="predicted"/>
<evidence type="ECO:0000313" key="2">
    <source>
        <dbReference type="EMBL" id="JAD41556.1"/>
    </source>
</evidence>
<evidence type="ECO:0000256" key="1">
    <source>
        <dbReference type="SAM" id="MobiDB-lite"/>
    </source>
</evidence>
<reference evidence="2" key="2">
    <citation type="journal article" date="2015" name="Data Brief">
        <title>Shoot transcriptome of the giant reed, Arundo donax.</title>
        <authorList>
            <person name="Barrero R.A."/>
            <person name="Guerrero F.D."/>
            <person name="Moolhuijzen P."/>
            <person name="Goolsby J.A."/>
            <person name="Tidwell J."/>
            <person name="Bellgard S.E."/>
            <person name="Bellgard M.I."/>
        </authorList>
    </citation>
    <scope>NUCLEOTIDE SEQUENCE</scope>
    <source>
        <tissue evidence="2">Shoot tissue taken approximately 20 cm above the soil surface</tissue>
    </source>
</reference>
<feature type="region of interest" description="Disordered" evidence="1">
    <location>
        <begin position="1"/>
        <end position="50"/>
    </location>
</feature>
<feature type="compositionally biased region" description="Basic and acidic residues" evidence="1">
    <location>
        <begin position="1"/>
        <end position="14"/>
    </location>
</feature>
<protein>
    <submittedName>
        <fullName evidence="2">Uncharacterized protein</fullName>
    </submittedName>
</protein>
<organism evidence="2">
    <name type="scientific">Arundo donax</name>
    <name type="common">Giant reed</name>
    <name type="synonym">Donax arundinaceus</name>
    <dbReference type="NCBI Taxonomy" id="35708"/>
    <lineage>
        <taxon>Eukaryota</taxon>
        <taxon>Viridiplantae</taxon>
        <taxon>Streptophyta</taxon>
        <taxon>Embryophyta</taxon>
        <taxon>Tracheophyta</taxon>
        <taxon>Spermatophyta</taxon>
        <taxon>Magnoliopsida</taxon>
        <taxon>Liliopsida</taxon>
        <taxon>Poales</taxon>
        <taxon>Poaceae</taxon>
        <taxon>PACMAD clade</taxon>
        <taxon>Arundinoideae</taxon>
        <taxon>Arundineae</taxon>
        <taxon>Arundo</taxon>
    </lineage>
</organism>